<sequence>MTTSATIESLLSSKDETDDEDDKHFLSCCDYCENKMGKDWNMSKSFQEVCPSYNPLWSEEMPGMDGQHYEHVEESIF</sequence>
<organism evidence="2 3">
    <name type="scientific">Rhizopus stolonifer</name>
    <name type="common">Rhizopus nigricans</name>
    <dbReference type="NCBI Taxonomy" id="4846"/>
    <lineage>
        <taxon>Eukaryota</taxon>
        <taxon>Fungi</taxon>
        <taxon>Fungi incertae sedis</taxon>
        <taxon>Mucoromycota</taxon>
        <taxon>Mucoromycotina</taxon>
        <taxon>Mucoromycetes</taxon>
        <taxon>Mucorales</taxon>
        <taxon>Mucorineae</taxon>
        <taxon>Rhizopodaceae</taxon>
        <taxon>Rhizopus</taxon>
    </lineage>
</organism>
<dbReference type="AlphaFoldDB" id="A0A367KUX7"/>
<evidence type="ECO:0000313" key="2">
    <source>
        <dbReference type="EMBL" id="RCI06013.1"/>
    </source>
</evidence>
<accession>A0A367KUX7</accession>
<proteinExistence type="predicted"/>
<feature type="region of interest" description="Disordered" evidence="1">
    <location>
        <begin position="1"/>
        <end position="22"/>
    </location>
</feature>
<dbReference type="Proteomes" id="UP000253551">
    <property type="component" value="Unassembled WGS sequence"/>
</dbReference>
<reference evidence="2 3" key="1">
    <citation type="journal article" date="2018" name="G3 (Bethesda)">
        <title>Phylogenetic and Phylogenomic Definition of Rhizopus Species.</title>
        <authorList>
            <person name="Gryganskyi A.P."/>
            <person name="Golan J."/>
            <person name="Dolatabadi S."/>
            <person name="Mondo S."/>
            <person name="Robb S."/>
            <person name="Idnurm A."/>
            <person name="Muszewska A."/>
            <person name="Steczkiewicz K."/>
            <person name="Masonjones S."/>
            <person name="Liao H.L."/>
            <person name="Gajdeczka M.T."/>
            <person name="Anike F."/>
            <person name="Vuek A."/>
            <person name="Anishchenko I.M."/>
            <person name="Voigt K."/>
            <person name="de Hoog G.S."/>
            <person name="Smith M.E."/>
            <person name="Heitman J."/>
            <person name="Vilgalys R."/>
            <person name="Stajich J.E."/>
        </authorList>
    </citation>
    <scope>NUCLEOTIDE SEQUENCE [LARGE SCALE GENOMIC DNA]</scope>
    <source>
        <strain evidence="2 3">LSU 92-RS-03</strain>
    </source>
</reference>
<dbReference type="OrthoDB" id="2210012at2759"/>
<keyword evidence="3" id="KW-1185">Reference proteome</keyword>
<comment type="caution">
    <text evidence="2">The sequence shown here is derived from an EMBL/GenBank/DDBJ whole genome shotgun (WGS) entry which is preliminary data.</text>
</comment>
<dbReference type="EMBL" id="PJQM01000251">
    <property type="protein sequence ID" value="RCI06013.1"/>
    <property type="molecule type" value="Genomic_DNA"/>
</dbReference>
<evidence type="ECO:0000313" key="3">
    <source>
        <dbReference type="Proteomes" id="UP000253551"/>
    </source>
</evidence>
<evidence type="ECO:0000256" key="1">
    <source>
        <dbReference type="SAM" id="MobiDB-lite"/>
    </source>
</evidence>
<name>A0A367KUX7_RHIST</name>
<gene>
    <name evidence="2" type="ORF">CU098_010511</name>
</gene>
<protein>
    <submittedName>
        <fullName evidence="2">Uncharacterized protein</fullName>
    </submittedName>
</protein>